<comment type="caution">
    <text evidence="2">The sequence shown here is derived from an EMBL/GenBank/DDBJ whole genome shotgun (WGS) entry which is preliminary data.</text>
</comment>
<proteinExistence type="predicted"/>
<dbReference type="RefSeq" id="WP_217941126.1">
    <property type="nucleotide sequence ID" value="NZ_JAHTGR010000002.1"/>
</dbReference>
<dbReference type="Proteomes" id="UP001155901">
    <property type="component" value="Unassembled WGS sequence"/>
</dbReference>
<name>A0AA41H5E6_9BURK</name>
<evidence type="ECO:0000313" key="5">
    <source>
        <dbReference type="Proteomes" id="UP001162889"/>
    </source>
</evidence>
<evidence type="ECO:0000313" key="4">
    <source>
        <dbReference type="Proteomes" id="UP001155901"/>
    </source>
</evidence>
<feature type="region of interest" description="Disordered" evidence="1">
    <location>
        <begin position="127"/>
        <end position="158"/>
    </location>
</feature>
<accession>A0AA41H5E6</accession>
<reference evidence="3" key="2">
    <citation type="submission" date="2022-03" db="EMBL/GenBank/DDBJ databases">
        <title>Genome Encyclopedia of Bacteria and Archaea VI: Functional Genomics of Type Strains.</title>
        <authorList>
            <person name="Whitman W."/>
        </authorList>
    </citation>
    <scope>NUCLEOTIDE SEQUENCE</scope>
    <source>
        <strain evidence="3">HSC-15S17</strain>
    </source>
</reference>
<dbReference type="EMBL" id="JAHTGR010000002">
    <property type="protein sequence ID" value="MBV6320460.1"/>
    <property type="molecule type" value="Genomic_DNA"/>
</dbReference>
<keyword evidence="5" id="KW-1185">Reference proteome</keyword>
<dbReference type="CDD" id="cd14740">
    <property type="entry name" value="PAAR_4"/>
    <property type="match status" value="1"/>
</dbReference>
<protein>
    <submittedName>
        <fullName evidence="2">DUF4150 domain-containing protein</fullName>
    </submittedName>
    <submittedName>
        <fullName evidence="3">Zn-binding protein involved in type VI secretion</fullName>
    </submittedName>
</protein>
<feature type="region of interest" description="Disordered" evidence="1">
    <location>
        <begin position="51"/>
        <end position="72"/>
    </location>
</feature>
<organism evidence="2 4">
    <name type="scientific">Duganella violaceipulchra</name>
    <dbReference type="NCBI Taxonomy" id="2849652"/>
    <lineage>
        <taxon>Bacteria</taxon>
        <taxon>Pseudomonadati</taxon>
        <taxon>Pseudomonadota</taxon>
        <taxon>Betaproteobacteria</taxon>
        <taxon>Burkholderiales</taxon>
        <taxon>Oxalobacteraceae</taxon>
        <taxon>Telluria group</taxon>
        <taxon>Duganella</taxon>
    </lineage>
</organism>
<gene>
    <name evidence="2" type="ORF">KVP70_05890</name>
    <name evidence="3" type="ORF">L1274_006055</name>
</gene>
<dbReference type="Proteomes" id="UP001162889">
    <property type="component" value="Unassembled WGS sequence"/>
</dbReference>
<dbReference type="Pfam" id="PF13665">
    <property type="entry name" value="Tox-PAAR-like"/>
    <property type="match status" value="1"/>
</dbReference>
<evidence type="ECO:0000313" key="3">
    <source>
        <dbReference type="EMBL" id="MCP2012295.1"/>
    </source>
</evidence>
<reference evidence="2" key="1">
    <citation type="submission" date="2021-07" db="EMBL/GenBank/DDBJ databases">
        <title>Characterization of violacein-producing bacteria and related species.</title>
        <authorList>
            <person name="Wilson H.S."/>
            <person name="De Leon M.E."/>
        </authorList>
    </citation>
    <scope>NUCLEOTIDE SEQUENCE</scope>
    <source>
        <strain evidence="2">HSC-15S17</strain>
    </source>
</reference>
<sequence>MTDRLKLSDAKGDLEADKVAKELRLKDELEELNEKEKRLKQKIAAIEADIARAKQNPPVPGPKSSNKIGARKDGSFKAISTAPSINKTPVGCVMVPIPYPVTQDLSNSMNAARTVNFNGRPAYVLDRSTQPRCTGDEPGTGKGIRSGTVSGEVKPVEGSGTVRIEGKKVVRDGDKCTMNSGNNPGIYIASPLCQYNLRHLPD</sequence>
<evidence type="ECO:0000256" key="1">
    <source>
        <dbReference type="SAM" id="MobiDB-lite"/>
    </source>
</evidence>
<evidence type="ECO:0000313" key="2">
    <source>
        <dbReference type="EMBL" id="MBV6320460.1"/>
    </source>
</evidence>
<dbReference type="AlphaFoldDB" id="A0AA41H5E6"/>
<dbReference type="EMBL" id="JALJZU010000016">
    <property type="protein sequence ID" value="MCP2012295.1"/>
    <property type="molecule type" value="Genomic_DNA"/>
</dbReference>